<dbReference type="PIRSF" id="PIRSF001365">
    <property type="entry name" value="DHDPS"/>
    <property type="match status" value="1"/>
</dbReference>
<comment type="similarity">
    <text evidence="2">Belongs to the DapA family.</text>
</comment>
<evidence type="ECO:0000256" key="3">
    <source>
        <dbReference type="PIRSR" id="PIRSR001365-1"/>
    </source>
</evidence>
<dbReference type="Proteomes" id="UP000326921">
    <property type="component" value="Chromosome"/>
</dbReference>
<dbReference type="GO" id="GO:0019262">
    <property type="term" value="P:N-acetylneuraminate catabolic process"/>
    <property type="evidence" value="ECO:0007669"/>
    <property type="project" value="TreeGrafter"/>
</dbReference>
<evidence type="ECO:0000256" key="1">
    <source>
        <dbReference type="ARBA" id="ARBA00023239"/>
    </source>
</evidence>
<dbReference type="GO" id="GO:0008747">
    <property type="term" value="F:N-acetylneuraminate lyase activity"/>
    <property type="evidence" value="ECO:0007669"/>
    <property type="project" value="TreeGrafter"/>
</dbReference>
<dbReference type="AlphaFoldDB" id="A0A5Q0QGJ1"/>
<dbReference type="Pfam" id="PF00701">
    <property type="entry name" value="DHDPS"/>
    <property type="match status" value="1"/>
</dbReference>
<dbReference type="KEGG" id="sphe:GFH32_12275"/>
<dbReference type="InterPro" id="IPR002220">
    <property type="entry name" value="DapA-like"/>
</dbReference>
<dbReference type="PRINTS" id="PR00146">
    <property type="entry name" value="DHPICSNTHASE"/>
</dbReference>
<proteinExistence type="inferred from homology"/>
<evidence type="ECO:0000313" key="5">
    <source>
        <dbReference type="EMBL" id="QGA27048.1"/>
    </source>
</evidence>
<dbReference type="PANTHER" id="PTHR42849:SF1">
    <property type="entry name" value="N-ACETYLNEURAMINATE LYASE"/>
    <property type="match status" value="1"/>
</dbReference>
<reference evidence="5 6" key="1">
    <citation type="submission" date="2019-10" db="EMBL/GenBank/DDBJ databases">
        <authorList>
            <person name="Dong K."/>
        </authorList>
    </citation>
    <scope>NUCLEOTIDE SEQUENCE [LARGE SCALE GENOMIC DNA]</scope>
    <source>
        <strain evidence="6">dk4302</strain>
    </source>
</reference>
<dbReference type="InterPro" id="IPR013785">
    <property type="entry name" value="Aldolase_TIM"/>
</dbReference>
<evidence type="ECO:0000256" key="4">
    <source>
        <dbReference type="PIRSR" id="PIRSR001365-2"/>
    </source>
</evidence>
<evidence type="ECO:0000313" key="6">
    <source>
        <dbReference type="Proteomes" id="UP000326921"/>
    </source>
</evidence>
<organism evidence="5 6">
    <name type="scientific">Sphingobacterium zhuxiongii</name>
    <dbReference type="NCBI Taxonomy" id="2662364"/>
    <lineage>
        <taxon>Bacteria</taxon>
        <taxon>Pseudomonadati</taxon>
        <taxon>Bacteroidota</taxon>
        <taxon>Sphingobacteriia</taxon>
        <taxon>Sphingobacteriales</taxon>
        <taxon>Sphingobacteriaceae</taxon>
        <taxon>Sphingobacterium</taxon>
    </lineage>
</organism>
<dbReference type="PANTHER" id="PTHR42849">
    <property type="entry name" value="N-ACETYLNEURAMINATE LYASE"/>
    <property type="match status" value="1"/>
</dbReference>
<dbReference type="EMBL" id="CP045652">
    <property type="protein sequence ID" value="QGA27048.1"/>
    <property type="molecule type" value="Genomic_DNA"/>
</dbReference>
<keyword evidence="6" id="KW-1185">Reference proteome</keyword>
<sequence>MNNQTQFKGLWPALFTPVSENERPNFAQLEKLCDTLVTQEVDGLYVLGSTGQGILFNDEDRKQVLETVLTVVKGRIPVMVQVGTLATRDACKLAEHASEVGAAAVSSVGPIYFGGGPKMALHHYSEIAKAGQLPFFPYQLGNNSIPGNFEDFIAAVLEIPFIEGMKLTTGNMLEISRIHNIAGDKLKLFSGADELICQAALSGTVGAIGTFYNLWGAECKYVLNKFKAGDFELARRFMLEFQRIIEYVLPNIWTFLRVAMQQKYQIDIGDTVAPLAKGQGTWDAEEVRKILNQLESTLK</sequence>
<dbReference type="SMART" id="SM01130">
    <property type="entry name" value="DHDPS"/>
    <property type="match status" value="1"/>
</dbReference>
<keyword evidence="1 2" id="KW-0456">Lyase</keyword>
<accession>A0A5Q0QGJ1</accession>
<feature type="active site" description="Proton donor/acceptor" evidence="3">
    <location>
        <position position="138"/>
    </location>
</feature>
<dbReference type="SUPFAM" id="SSF51569">
    <property type="entry name" value="Aldolase"/>
    <property type="match status" value="1"/>
</dbReference>
<protein>
    <submittedName>
        <fullName evidence="5">Dihydrodipicolinate synthase family protein</fullName>
    </submittedName>
</protein>
<gene>
    <name evidence="5" type="ORF">GFH32_12275</name>
</gene>
<dbReference type="RefSeq" id="WP_153511890.1">
    <property type="nucleotide sequence ID" value="NZ_CP045652.1"/>
</dbReference>
<feature type="binding site" evidence="4">
    <location>
        <position position="208"/>
    </location>
    <ligand>
        <name>pyruvate</name>
        <dbReference type="ChEBI" id="CHEBI:15361"/>
    </ligand>
</feature>
<dbReference type="GO" id="GO:0005829">
    <property type="term" value="C:cytosol"/>
    <property type="evidence" value="ECO:0007669"/>
    <property type="project" value="TreeGrafter"/>
</dbReference>
<evidence type="ECO:0000256" key="2">
    <source>
        <dbReference type="PIRNR" id="PIRNR001365"/>
    </source>
</evidence>
<dbReference type="Gene3D" id="3.20.20.70">
    <property type="entry name" value="Aldolase class I"/>
    <property type="match status" value="1"/>
</dbReference>
<name>A0A5Q0QGJ1_9SPHI</name>
<feature type="binding site" evidence="4">
    <location>
        <position position="50"/>
    </location>
    <ligand>
        <name>pyruvate</name>
        <dbReference type="ChEBI" id="CHEBI:15361"/>
    </ligand>
</feature>
<feature type="active site" description="Schiff-base intermediate with substrate" evidence="3">
    <location>
        <position position="166"/>
    </location>
</feature>